<dbReference type="PANTHER" id="PTHR38011:SF12">
    <property type="entry name" value="BIFUNCTIONAL DEAMINASE-REDUCTASE DOMAIN PROTEIN"/>
    <property type="match status" value="1"/>
</dbReference>
<name>A0A1S6J247_9ACTN</name>
<organism evidence="2 3">
    <name type="scientific">Streptomyces pactum</name>
    <dbReference type="NCBI Taxonomy" id="68249"/>
    <lineage>
        <taxon>Bacteria</taxon>
        <taxon>Bacillati</taxon>
        <taxon>Actinomycetota</taxon>
        <taxon>Actinomycetes</taxon>
        <taxon>Kitasatosporales</taxon>
        <taxon>Streptomycetaceae</taxon>
        <taxon>Streptomyces</taxon>
    </lineage>
</organism>
<protein>
    <submittedName>
        <fullName evidence="2">Riboflavin biosynthesis protein RibD</fullName>
    </submittedName>
</protein>
<dbReference type="OrthoDB" id="2313602at2"/>
<evidence type="ECO:0000259" key="1">
    <source>
        <dbReference type="Pfam" id="PF01872"/>
    </source>
</evidence>
<dbReference type="InterPro" id="IPR050765">
    <property type="entry name" value="Riboflavin_Biosynth_HTPR"/>
</dbReference>
<dbReference type="PANTHER" id="PTHR38011">
    <property type="entry name" value="DIHYDROFOLATE REDUCTASE FAMILY PROTEIN (AFU_ORTHOLOGUE AFUA_8G06820)"/>
    <property type="match status" value="1"/>
</dbReference>
<dbReference type="Pfam" id="PF01872">
    <property type="entry name" value="RibD_C"/>
    <property type="match status" value="1"/>
</dbReference>
<dbReference type="KEGG" id="spac:B1H29_01690"/>
<accession>A0A1S6J247</accession>
<dbReference type="Gene3D" id="3.40.430.10">
    <property type="entry name" value="Dihydrofolate Reductase, subunit A"/>
    <property type="match status" value="1"/>
</dbReference>
<dbReference type="GO" id="GO:0008703">
    <property type="term" value="F:5-amino-6-(5-phosphoribosylamino)uracil reductase activity"/>
    <property type="evidence" value="ECO:0007669"/>
    <property type="project" value="InterPro"/>
</dbReference>
<reference evidence="2 3" key="1">
    <citation type="submission" date="2017-02" db="EMBL/GenBank/DDBJ databases">
        <title>Streptomyces pactum ACT12 Genome sequencing and assembly.</title>
        <authorList>
            <person name="Xue Q."/>
            <person name="Yan X."/>
            <person name="Jia L."/>
            <person name="Yan H."/>
        </authorList>
    </citation>
    <scope>NUCLEOTIDE SEQUENCE [LARGE SCALE GENOMIC DNA]</scope>
    <source>
        <strain evidence="2 3">ACT12</strain>
    </source>
</reference>
<evidence type="ECO:0000313" key="2">
    <source>
        <dbReference type="EMBL" id="AQS65820.1"/>
    </source>
</evidence>
<dbReference type="SUPFAM" id="SSF53597">
    <property type="entry name" value="Dihydrofolate reductase-like"/>
    <property type="match status" value="1"/>
</dbReference>
<keyword evidence="3" id="KW-1185">Reference proteome</keyword>
<evidence type="ECO:0000313" key="3">
    <source>
        <dbReference type="Proteomes" id="UP000189443"/>
    </source>
</evidence>
<dbReference type="Proteomes" id="UP000189443">
    <property type="component" value="Chromosome"/>
</dbReference>
<proteinExistence type="predicted"/>
<dbReference type="AlphaFoldDB" id="A0A1S6J247"/>
<gene>
    <name evidence="2" type="ORF">B1H29_01690</name>
</gene>
<dbReference type="EMBL" id="CP019724">
    <property type="protein sequence ID" value="AQS65820.1"/>
    <property type="molecule type" value="Genomic_DNA"/>
</dbReference>
<sequence>MTARLGRVTCDITISADGFSAGLNQTEERPFGDDAGDGWGAKLHAWLVETPEENRTEVDQLAAARAFVMGRNMFGPVRGEWDRPWNGWWGEDPPFHAPVFVLTHHARAPQPMDGGTTYHFVTDGIESALAQARAAAGDGDVAVQGGATTINQYLAAGLIDELRLHIAPLTLGAGTRLFEGVPPLELEQVKSRAAKLVTHVTYRVLS</sequence>
<feature type="domain" description="Bacterial bifunctional deaminase-reductase C-terminal" evidence="1">
    <location>
        <begin position="8"/>
        <end position="193"/>
    </location>
</feature>
<dbReference type="InterPro" id="IPR002734">
    <property type="entry name" value="RibDG_C"/>
</dbReference>
<dbReference type="RefSeq" id="WP_055421473.1">
    <property type="nucleotide sequence ID" value="NZ_CP019724.1"/>
</dbReference>
<dbReference type="GO" id="GO:0009231">
    <property type="term" value="P:riboflavin biosynthetic process"/>
    <property type="evidence" value="ECO:0007669"/>
    <property type="project" value="InterPro"/>
</dbReference>
<dbReference type="InterPro" id="IPR024072">
    <property type="entry name" value="DHFR-like_dom_sf"/>
</dbReference>